<dbReference type="GeneID" id="17039316"/>
<proteinExistence type="predicted"/>
<evidence type="ECO:0000256" key="1">
    <source>
        <dbReference type="SAM" id="MobiDB-lite"/>
    </source>
</evidence>
<comment type="caution">
    <text evidence="2">The sequence shown here is derived from an EMBL/GenBank/DDBJ whole genome shotgun (WGS) entry which is preliminary data.</text>
</comment>
<feature type="region of interest" description="Disordered" evidence="1">
    <location>
        <begin position="1"/>
        <end position="75"/>
    </location>
</feature>
<dbReference type="RefSeq" id="XP_005646261.1">
    <property type="nucleotide sequence ID" value="XM_005646204.1"/>
</dbReference>
<dbReference type="KEGG" id="csl:COCSUDRAFT_83505"/>
<feature type="compositionally biased region" description="Basic and acidic residues" evidence="1">
    <location>
        <begin position="64"/>
        <end position="75"/>
    </location>
</feature>
<dbReference type="Proteomes" id="UP000007264">
    <property type="component" value="Unassembled WGS sequence"/>
</dbReference>
<evidence type="ECO:0008006" key="4">
    <source>
        <dbReference type="Google" id="ProtNLM"/>
    </source>
</evidence>
<dbReference type="EMBL" id="AGSI01000012">
    <property type="protein sequence ID" value="EIE21717.1"/>
    <property type="molecule type" value="Genomic_DNA"/>
</dbReference>
<dbReference type="AlphaFoldDB" id="I0YTJ8"/>
<name>I0YTJ8_COCSC</name>
<reference evidence="2 3" key="1">
    <citation type="journal article" date="2012" name="Genome Biol.">
        <title>The genome of the polar eukaryotic microalga coccomyxa subellipsoidea reveals traits of cold adaptation.</title>
        <authorList>
            <person name="Blanc G."/>
            <person name="Agarkova I."/>
            <person name="Grimwood J."/>
            <person name="Kuo A."/>
            <person name="Brueggeman A."/>
            <person name="Dunigan D."/>
            <person name="Gurnon J."/>
            <person name="Ladunga I."/>
            <person name="Lindquist E."/>
            <person name="Lucas S."/>
            <person name="Pangilinan J."/>
            <person name="Proschold T."/>
            <person name="Salamov A."/>
            <person name="Schmutz J."/>
            <person name="Weeks D."/>
            <person name="Yamada T."/>
            <person name="Claverie J.M."/>
            <person name="Grigoriev I."/>
            <person name="Van Etten J."/>
            <person name="Lomsadze A."/>
            <person name="Borodovsky M."/>
        </authorList>
    </citation>
    <scope>NUCLEOTIDE SEQUENCE [LARGE SCALE GENOMIC DNA]</scope>
    <source>
        <strain evidence="2 3">C-169</strain>
    </source>
</reference>
<protein>
    <recommendedName>
        <fullName evidence="4">Helicase C-terminal domain-containing protein</fullName>
    </recommendedName>
</protein>
<accession>I0YTJ8</accession>
<dbReference type="STRING" id="574566.I0YTJ8"/>
<sequence>MAVQGRFSRSLEAALHPPASTDDQDADTARSSSAGHIADHRAASIGEDGRGGHVTEEGGGGLSREIEGQEQEERPIAYVLASTDAGVRLAESSSLPSNVALIVHYDLPTRKNTYVRRLGLFGRSAALKIAVYFVVAGEVAAFRTLEGFAGNAVIDVMPVHISDIFPASRG</sequence>
<feature type="compositionally biased region" description="Basic and acidic residues" evidence="1">
    <location>
        <begin position="37"/>
        <end position="56"/>
    </location>
</feature>
<organism evidence="2 3">
    <name type="scientific">Coccomyxa subellipsoidea (strain C-169)</name>
    <name type="common">Green microalga</name>
    <dbReference type="NCBI Taxonomy" id="574566"/>
    <lineage>
        <taxon>Eukaryota</taxon>
        <taxon>Viridiplantae</taxon>
        <taxon>Chlorophyta</taxon>
        <taxon>core chlorophytes</taxon>
        <taxon>Trebouxiophyceae</taxon>
        <taxon>Trebouxiophyceae incertae sedis</taxon>
        <taxon>Coccomyxaceae</taxon>
        <taxon>Coccomyxa</taxon>
        <taxon>Coccomyxa subellipsoidea</taxon>
    </lineage>
</organism>
<evidence type="ECO:0000313" key="3">
    <source>
        <dbReference type="Proteomes" id="UP000007264"/>
    </source>
</evidence>
<keyword evidence="3" id="KW-1185">Reference proteome</keyword>
<gene>
    <name evidence="2" type="ORF">COCSUDRAFT_83505</name>
</gene>
<dbReference type="OrthoDB" id="547098at2759"/>
<evidence type="ECO:0000313" key="2">
    <source>
        <dbReference type="EMBL" id="EIE21717.1"/>
    </source>
</evidence>